<dbReference type="Proteomes" id="UP001628156">
    <property type="component" value="Unassembled WGS sequence"/>
</dbReference>
<feature type="transmembrane region" description="Helical" evidence="1">
    <location>
        <begin position="71"/>
        <end position="92"/>
    </location>
</feature>
<keyword evidence="1" id="KW-1133">Transmembrane helix</keyword>
<evidence type="ECO:0008006" key="4">
    <source>
        <dbReference type="Google" id="ProtNLM"/>
    </source>
</evidence>
<dbReference type="EMBL" id="BAAFRS010000146">
    <property type="protein sequence ID" value="GAB1223439.1"/>
    <property type="molecule type" value="Genomic_DNA"/>
</dbReference>
<evidence type="ECO:0000256" key="1">
    <source>
        <dbReference type="SAM" id="Phobius"/>
    </source>
</evidence>
<keyword evidence="1" id="KW-0812">Transmembrane</keyword>
<name>A0ABQ0DKV6_9EUKA</name>
<evidence type="ECO:0000313" key="3">
    <source>
        <dbReference type="Proteomes" id="UP001628156"/>
    </source>
</evidence>
<keyword evidence="1" id="KW-0472">Membrane</keyword>
<gene>
    <name evidence="2" type="ORF">ENUP19_0146G0056</name>
</gene>
<evidence type="ECO:0000313" key="2">
    <source>
        <dbReference type="EMBL" id="GAB1223439.1"/>
    </source>
</evidence>
<comment type="caution">
    <text evidence="2">The sequence shown here is derived from an EMBL/GenBank/DDBJ whole genome shotgun (WGS) entry which is preliminary data.</text>
</comment>
<organism evidence="2 3">
    <name type="scientific">Entamoeba nuttalli</name>
    <dbReference type="NCBI Taxonomy" id="412467"/>
    <lineage>
        <taxon>Eukaryota</taxon>
        <taxon>Amoebozoa</taxon>
        <taxon>Evosea</taxon>
        <taxon>Archamoebae</taxon>
        <taxon>Mastigamoebida</taxon>
        <taxon>Entamoebidae</taxon>
        <taxon>Entamoeba</taxon>
    </lineage>
</organism>
<reference evidence="2 3" key="1">
    <citation type="journal article" date="2019" name="PLoS Negl. Trop. Dis.">
        <title>Whole genome sequencing of Entamoeba nuttalli reveals mammalian host-related molecular signatures and a novel octapeptide-repeat surface protein.</title>
        <authorList>
            <person name="Tanaka M."/>
            <person name="Makiuchi T."/>
            <person name="Komiyama T."/>
            <person name="Shiina T."/>
            <person name="Osaki K."/>
            <person name="Tachibana H."/>
        </authorList>
    </citation>
    <scope>NUCLEOTIDE SEQUENCE [LARGE SCALE GENOMIC DNA]</scope>
    <source>
        <strain evidence="2 3">P19-061405</strain>
    </source>
</reference>
<accession>A0ABQ0DKV6</accession>
<keyword evidence="3" id="KW-1185">Reference proteome</keyword>
<protein>
    <recommendedName>
        <fullName evidence="4">t-SNARE coiled-coil homology domain-containing protein</fullName>
    </recommendedName>
</protein>
<sequence>MDDEYTEQIAKKTNELKRRSVQISQHINTEDKEVLDKFQEEMERNIDKVNTSKTSINSVAKKQSSIGWFDLIYTVMILLLINYLMGIFMNIFHK</sequence>
<proteinExistence type="predicted"/>